<organism evidence="1 2">
    <name type="scientific">Sphingobium yanoikuyae</name>
    <name type="common">Sphingomonas yanoikuyae</name>
    <dbReference type="NCBI Taxonomy" id="13690"/>
    <lineage>
        <taxon>Bacteria</taxon>
        <taxon>Pseudomonadati</taxon>
        <taxon>Pseudomonadota</taxon>
        <taxon>Alphaproteobacteria</taxon>
        <taxon>Sphingomonadales</taxon>
        <taxon>Sphingomonadaceae</taxon>
        <taxon>Sphingobium</taxon>
    </lineage>
</organism>
<dbReference type="AlphaFoldDB" id="A0A430BX23"/>
<comment type="caution">
    <text evidence="1">The sequence shown here is derived from an EMBL/GenBank/DDBJ whole genome shotgun (WGS) entry which is preliminary data.</text>
</comment>
<accession>A0A430BX23</accession>
<dbReference type="EMBL" id="QRAL01000009">
    <property type="protein sequence ID" value="RSU57203.1"/>
    <property type="molecule type" value="Genomic_DNA"/>
</dbReference>
<proteinExistence type="predicted"/>
<dbReference type="RefSeq" id="WP_125998207.1">
    <property type="nucleotide sequence ID" value="NZ_QRAL01000009.1"/>
</dbReference>
<evidence type="ECO:0000313" key="2">
    <source>
        <dbReference type="Proteomes" id="UP000287401"/>
    </source>
</evidence>
<name>A0A430BX23_SPHYA</name>
<evidence type="ECO:0000313" key="1">
    <source>
        <dbReference type="EMBL" id="RSU57203.1"/>
    </source>
</evidence>
<reference evidence="1 2" key="1">
    <citation type="submission" date="2018-07" db="EMBL/GenBank/DDBJ databases">
        <title>Genomic and Epidemiologic Investigation of an Indolent Hospital Outbreak.</title>
        <authorList>
            <person name="Johnson R.C."/>
            <person name="Deming C."/>
            <person name="Conlan S."/>
            <person name="Zellmer C.J."/>
            <person name="Michelin A.V."/>
            <person name="Lee-Lin S."/>
            <person name="Thomas P.J."/>
            <person name="Park M."/>
            <person name="Weingarten R.A."/>
            <person name="Less J."/>
            <person name="Dekker J.P."/>
            <person name="Frank K.M."/>
            <person name="Musser K.A."/>
            <person name="Mcquiston J.R."/>
            <person name="Henderson D.K."/>
            <person name="Lau A.F."/>
            <person name="Palmore T.N."/>
            <person name="Segre J.A."/>
        </authorList>
    </citation>
    <scope>NUCLEOTIDE SEQUENCE [LARGE SCALE GENOMIC DNA]</scope>
    <source>
        <strain evidence="1 2">SK-NIH.Env6_1116</strain>
    </source>
</reference>
<protein>
    <submittedName>
        <fullName evidence="1">Uncharacterized protein</fullName>
    </submittedName>
</protein>
<gene>
    <name evidence="1" type="ORF">DAH51_10345</name>
</gene>
<dbReference type="Proteomes" id="UP000287401">
    <property type="component" value="Unassembled WGS sequence"/>
</dbReference>
<sequence>MTMRAFKTQSTDIDRRFVWSHIWMLILGRITLRLEVATRAAVARDKELASWNALRAQAVAASDDHTVEWALEDLWAAGGTDWTARALLRRIIDGSFRPRW</sequence>